<feature type="transmembrane region" description="Helical" evidence="1">
    <location>
        <begin position="56"/>
        <end position="72"/>
    </location>
</feature>
<evidence type="ECO:0000313" key="2">
    <source>
        <dbReference type="EMBL" id="QIH23327.1"/>
    </source>
</evidence>
<dbReference type="EMBL" id="CP049228">
    <property type="protein sequence ID" value="QIH23327.1"/>
    <property type="molecule type" value="Genomic_DNA"/>
</dbReference>
<feature type="transmembrane region" description="Helical" evidence="1">
    <location>
        <begin position="84"/>
        <end position="103"/>
    </location>
</feature>
<dbReference type="RefSeq" id="WP_164823864.1">
    <property type="nucleotide sequence ID" value="NZ_CP049228.1"/>
</dbReference>
<protein>
    <submittedName>
        <fullName evidence="2">Peptidase</fullName>
    </submittedName>
</protein>
<feature type="transmembrane region" description="Helical" evidence="1">
    <location>
        <begin position="12"/>
        <end position="36"/>
    </location>
</feature>
<keyword evidence="1" id="KW-0472">Membrane</keyword>
<feature type="transmembrane region" description="Helical" evidence="1">
    <location>
        <begin position="147"/>
        <end position="167"/>
    </location>
</feature>
<organism evidence="2 3">
    <name type="scientific">Lactobacillus iners</name>
    <dbReference type="NCBI Taxonomy" id="147802"/>
    <lineage>
        <taxon>Bacteria</taxon>
        <taxon>Bacillati</taxon>
        <taxon>Bacillota</taxon>
        <taxon>Bacilli</taxon>
        <taxon>Lactobacillales</taxon>
        <taxon>Lactobacillaceae</taxon>
        <taxon>Lactobacillus</taxon>
    </lineage>
</organism>
<reference evidence="2 3" key="1">
    <citation type="submission" date="2020-02" db="EMBL/GenBank/DDBJ databases">
        <title>Complete genome sequences of six Lactobacillus iners strains isolated from the human vagina.</title>
        <authorList>
            <person name="France M.T."/>
            <person name="Rutt L."/>
            <person name="Narina S."/>
            <person name="Arbaugh S."/>
            <person name="Humphrys M.S."/>
            <person name="Ma B."/>
            <person name="Hayward M.R."/>
            <person name="Relman D."/>
            <person name="Kwon D.S."/>
            <person name="Ravel J."/>
        </authorList>
    </citation>
    <scope>NUCLEOTIDE SEQUENCE [LARGE SCALE GENOMIC DNA]</scope>
    <source>
        <strain evidence="2 3">C0210C1</strain>
    </source>
</reference>
<proteinExistence type="predicted"/>
<keyword evidence="1" id="KW-0812">Transmembrane</keyword>
<sequence length="168" mass="19329">MKNNYKNNILILILLLGQLSIIWLSLPYILCSKIILILSTGFFSYAIISDFFNQEFYLLLAIIPIISLIIEWKNSFGAFTTGEWKILLILFFVFFILILSKKIGSGDLFYFIIFCGIYGVGISLHILLIACCTALIYIIFHNKNNRSLPFLPFLFLGQWLTLITLLLL</sequence>
<feature type="transmembrane region" description="Helical" evidence="1">
    <location>
        <begin position="109"/>
        <end position="140"/>
    </location>
</feature>
<evidence type="ECO:0000313" key="3">
    <source>
        <dbReference type="Proteomes" id="UP000501676"/>
    </source>
</evidence>
<accession>A0A6G7B774</accession>
<dbReference type="Proteomes" id="UP000501676">
    <property type="component" value="Chromosome"/>
</dbReference>
<gene>
    <name evidence="2" type="ORF">G6Z83_00665</name>
</gene>
<keyword evidence="1" id="KW-1133">Transmembrane helix</keyword>
<dbReference type="AlphaFoldDB" id="A0A6G7B774"/>
<evidence type="ECO:0000256" key="1">
    <source>
        <dbReference type="SAM" id="Phobius"/>
    </source>
</evidence>
<name>A0A6G7B774_9LACO</name>